<name>A0A8R1HTI2_CAEJA</name>
<dbReference type="Proteomes" id="UP000005237">
    <property type="component" value="Unassembled WGS sequence"/>
</dbReference>
<reference evidence="1" key="2">
    <citation type="submission" date="2022-06" db="UniProtKB">
        <authorList>
            <consortium name="EnsemblMetazoa"/>
        </authorList>
    </citation>
    <scope>IDENTIFICATION</scope>
    <source>
        <strain evidence="1">DF5081</strain>
    </source>
</reference>
<organism evidence="1 2">
    <name type="scientific">Caenorhabditis japonica</name>
    <dbReference type="NCBI Taxonomy" id="281687"/>
    <lineage>
        <taxon>Eukaryota</taxon>
        <taxon>Metazoa</taxon>
        <taxon>Ecdysozoa</taxon>
        <taxon>Nematoda</taxon>
        <taxon>Chromadorea</taxon>
        <taxon>Rhabditida</taxon>
        <taxon>Rhabditina</taxon>
        <taxon>Rhabditomorpha</taxon>
        <taxon>Rhabditoidea</taxon>
        <taxon>Rhabditidae</taxon>
        <taxon>Peloderinae</taxon>
        <taxon>Caenorhabditis</taxon>
    </lineage>
</organism>
<dbReference type="AlphaFoldDB" id="A0A8R1HTI2"/>
<keyword evidence="2" id="KW-1185">Reference proteome</keyword>
<evidence type="ECO:0000313" key="2">
    <source>
        <dbReference type="Proteomes" id="UP000005237"/>
    </source>
</evidence>
<protein>
    <submittedName>
        <fullName evidence="1">Uncharacterized protein</fullName>
    </submittedName>
</protein>
<reference evidence="2" key="1">
    <citation type="submission" date="2010-08" db="EMBL/GenBank/DDBJ databases">
        <authorList>
            <consortium name="Caenorhabditis japonica Sequencing Consortium"/>
            <person name="Wilson R.K."/>
        </authorList>
    </citation>
    <scope>NUCLEOTIDE SEQUENCE [LARGE SCALE GENOMIC DNA]</scope>
    <source>
        <strain evidence="2">DF5081</strain>
    </source>
</reference>
<evidence type="ECO:0000313" key="1">
    <source>
        <dbReference type="EnsemblMetazoa" id="CJA09279.1"/>
    </source>
</evidence>
<proteinExistence type="predicted"/>
<accession>A0A8R1HTI2</accession>
<sequence>MVSGPPNKRKSTENNDDDELYVTYADYMQLHNHLTKLTAVVSDIHLAIINFGGKQLADHVAFAIPHIGFLLIAAPRPAPINWAAVVKAHLPTLDILLRLSVKPLSILSQSPNRLPSLWIRLPVRCLSAFRIKKVIIHPLILMIYR</sequence>
<dbReference type="EnsemblMetazoa" id="CJA09279.1">
    <property type="protein sequence ID" value="CJA09279.1"/>
    <property type="gene ID" value="WBGene00128483"/>
</dbReference>